<protein>
    <recommendedName>
        <fullName evidence="1">Haem-binding uptake Tiki superfamily ChaN domain-containing protein</fullName>
    </recommendedName>
</protein>
<sequence>MVVKHKGRNTVRLVRMKSTITIGLIIMFFSCVNKKENETLVKSIKSHSLSPEQYIVEKFRTHQVIFIGENHFIKEQVELIKDLIPVLYENGVYNLGTEFIRYSDTGMINELISGSTYSEELARQITFNSVWHWGYQEYLDIYKAAWELNSKLAVDAPRFRIFGIEDDMDFSFVQSEEDYSNPDIMKKVFKSKGDFEENEGYSAYAVDKEVIEKSQKALIHCGIHHAFTGYLQPIIKDKTLIGYEKERMGNLVKNKLGDRTMTVFIHGPWYDRNGYDNQVLPLDGVLDSLFSIRENRHVYPFGIDTKGTLLGELKGINAVYQYGYTDFSLRDFCDGYIFLKPINEYRTVTPIDGFVKPENVEYIKQQELDFRHVDVTANDLNDTIKIWLDDFQLKMQTMKISIR</sequence>
<dbReference type="STRING" id="1048983.EL17_15665"/>
<keyword evidence="3" id="KW-1185">Reference proteome</keyword>
<comment type="caution">
    <text evidence="2">The sequence shown here is derived from an EMBL/GenBank/DDBJ whole genome shotgun (WGS) entry which is preliminary data.</text>
</comment>
<dbReference type="PROSITE" id="PS51257">
    <property type="entry name" value="PROKAR_LIPOPROTEIN"/>
    <property type="match status" value="1"/>
</dbReference>
<name>A0A074LGZ1_9BACT</name>
<dbReference type="eggNOG" id="ENOG5032GX8">
    <property type="taxonomic scope" value="Bacteria"/>
</dbReference>
<gene>
    <name evidence="2" type="ORF">EL17_15665</name>
</gene>
<evidence type="ECO:0000259" key="1">
    <source>
        <dbReference type="Pfam" id="PF04187"/>
    </source>
</evidence>
<organism evidence="2 3">
    <name type="scientific">Anditalea andensis</name>
    <dbReference type="NCBI Taxonomy" id="1048983"/>
    <lineage>
        <taxon>Bacteria</taxon>
        <taxon>Pseudomonadati</taxon>
        <taxon>Bacteroidota</taxon>
        <taxon>Cytophagia</taxon>
        <taxon>Cytophagales</taxon>
        <taxon>Cytophagaceae</taxon>
        <taxon>Anditalea</taxon>
    </lineage>
</organism>
<dbReference type="Pfam" id="PF04187">
    <property type="entry name" value="Cofac_haem_bdg"/>
    <property type="match status" value="1"/>
</dbReference>
<dbReference type="Proteomes" id="UP000027821">
    <property type="component" value="Unassembled WGS sequence"/>
</dbReference>
<dbReference type="SUPFAM" id="SSF159501">
    <property type="entry name" value="EreA/ChaN-like"/>
    <property type="match status" value="1"/>
</dbReference>
<dbReference type="EMBL" id="JMIH01000023">
    <property type="protein sequence ID" value="KEO73047.1"/>
    <property type="molecule type" value="Genomic_DNA"/>
</dbReference>
<proteinExistence type="predicted"/>
<reference evidence="2 3" key="1">
    <citation type="submission" date="2014-04" db="EMBL/GenBank/DDBJ databases">
        <title>Characterization and application of a salt tolerant electro-active bacterium.</title>
        <authorList>
            <person name="Yang L."/>
            <person name="Wei S."/>
            <person name="Tay Q.X.M."/>
        </authorList>
    </citation>
    <scope>NUCLEOTIDE SEQUENCE [LARGE SCALE GENOMIC DNA]</scope>
    <source>
        <strain evidence="2 3">LY1</strain>
    </source>
</reference>
<accession>A0A074LGZ1</accession>
<dbReference type="OrthoDB" id="2963278at2"/>
<evidence type="ECO:0000313" key="2">
    <source>
        <dbReference type="EMBL" id="KEO73047.1"/>
    </source>
</evidence>
<dbReference type="Gene3D" id="3.40.50.11550">
    <property type="match status" value="1"/>
</dbReference>
<evidence type="ECO:0000313" key="3">
    <source>
        <dbReference type="Proteomes" id="UP000027821"/>
    </source>
</evidence>
<dbReference type="AlphaFoldDB" id="A0A074LGZ1"/>
<dbReference type="InterPro" id="IPR007314">
    <property type="entry name" value="Cofac_haem-bd_dom"/>
</dbReference>
<feature type="domain" description="Haem-binding uptake Tiki superfamily ChaN" evidence="1">
    <location>
        <begin position="56"/>
        <end position="151"/>
    </location>
</feature>